<keyword evidence="1" id="KW-0472">Membrane</keyword>
<organism evidence="2 3">
    <name type="scientific">Microbulbifer spongiae</name>
    <dbReference type="NCBI Taxonomy" id="2944933"/>
    <lineage>
        <taxon>Bacteria</taxon>
        <taxon>Pseudomonadati</taxon>
        <taxon>Pseudomonadota</taxon>
        <taxon>Gammaproteobacteria</taxon>
        <taxon>Cellvibrionales</taxon>
        <taxon>Microbulbiferaceae</taxon>
        <taxon>Microbulbifer</taxon>
    </lineage>
</organism>
<evidence type="ECO:0000256" key="1">
    <source>
        <dbReference type="SAM" id="Phobius"/>
    </source>
</evidence>
<protein>
    <submittedName>
        <fullName evidence="2">Uncharacterized protein</fullName>
    </submittedName>
</protein>
<feature type="transmembrane region" description="Helical" evidence="1">
    <location>
        <begin position="56"/>
        <end position="75"/>
    </location>
</feature>
<keyword evidence="1" id="KW-1133">Transmembrane helix</keyword>
<dbReference type="Proteomes" id="UP001321520">
    <property type="component" value="Chromosome"/>
</dbReference>
<feature type="transmembrane region" description="Helical" evidence="1">
    <location>
        <begin position="112"/>
        <end position="131"/>
    </location>
</feature>
<dbReference type="RefSeq" id="WP_301418119.1">
    <property type="nucleotide sequence ID" value="NZ_CP098023.1"/>
</dbReference>
<feature type="transmembrane region" description="Helical" evidence="1">
    <location>
        <begin position="87"/>
        <end position="106"/>
    </location>
</feature>
<feature type="transmembrane region" description="Helical" evidence="1">
    <location>
        <begin position="14"/>
        <end position="36"/>
    </location>
</feature>
<evidence type="ECO:0000313" key="3">
    <source>
        <dbReference type="Proteomes" id="UP001321520"/>
    </source>
</evidence>
<evidence type="ECO:0000313" key="2">
    <source>
        <dbReference type="EMBL" id="WKD51138.1"/>
    </source>
</evidence>
<keyword evidence="3" id="KW-1185">Reference proteome</keyword>
<gene>
    <name evidence="2" type="ORF">M8T91_06905</name>
</gene>
<dbReference type="EMBL" id="CP098023">
    <property type="protein sequence ID" value="WKD51138.1"/>
    <property type="molecule type" value="Genomic_DNA"/>
</dbReference>
<proteinExistence type="predicted"/>
<accession>A0ABY9EGB4</accession>
<sequence>MLAFSAKNVTQRNALYRLAAGGAVLLGLFLILGAHGHVVAIWPMVIDESIVIPRRLLLMLPGVMLIGTAVLNILLCKPLWQERGYALNVTLAGNLIAMSYLVYLMIRGVPNHPVGAFLTLEMSYVILLVGIRADLVWPATTKTPGETGTGNPPILTRNQK</sequence>
<keyword evidence="1" id="KW-0812">Transmembrane</keyword>
<name>A0ABY9EGB4_9GAMM</name>
<reference evidence="2 3" key="1">
    <citation type="submission" date="2022-05" db="EMBL/GenBank/DDBJ databases">
        <title>Microbulbifer sp. nov., isolated from sponge.</title>
        <authorList>
            <person name="Gao L."/>
        </authorList>
    </citation>
    <scope>NUCLEOTIDE SEQUENCE [LARGE SCALE GENOMIC DNA]</scope>
    <source>
        <strain evidence="2 3">MI-G</strain>
    </source>
</reference>